<dbReference type="GO" id="GO:0006281">
    <property type="term" value="P:DNA repair"/>
    <property type="evidence" value="ECO:0007669"/>
    <property type="project" value="UniProtKB-KW"/>
</dbReference>
<feature type="domain" description="Chromatin assembly factor 1 subunit Cac1-like C-terminal" evidence="8">
    <location>
        <begin position="753"/>
        <end position="808"/>
    </location>
</feature>
<feature type="compositionally biased region" description="Basic and acidic residues" evidence="6">
    <location>
        <begin position="351"/>
        <end position="363"/>
    </location>
</feature>
<dbReference type="GO" id="GO:0005634">
    <property type="term" value="C:nucleus"/>
    <property type="evidence" value="ECO:0007669"/>
    <property type="project" value="UniProtKB-SubCell"/>
</dbReference>
<organism evidence="9 10">
    <name type="scientific">Naematelia encephala</name>
    <dbReference type="NCBI Taxonomy" id="71784"/>
    <lineage>
        <taxon>Eukaryota</taxon>
        <taxon>Fungi</taxon>
        <taxon>Dikarya</taxon>
        <taxon>Basidiomycota</taxon>
        <taxon>Agaricomycotina</taxon>
        <taxon>Tremellomycetes</taxon>
        <taxon>Tremellales</taxon>
        <taxon>Naemateliaceae</taxon>
        <taxon>Naematelia</taxon>
    </lineage>
</organism>
<evidence type="ECO:0000256" key="4">
    <source>
        <dbReference type="ARBA" id="ARBA00023242"/>
    </source>
</evidence>
<feature type="compositionally biased region" description="Acidic residues" evidence="6">
    <location>
        <begin position="546"/>
        <end position="563"/>
    </location>
</feature>
<feature type="compositionally biased region" description="Basic and acidic residues" evidence="6">
    <location>
        <begin position="1"/>
        <end position="12"/>
    </location>
</feature>
<keyword evidence="10" id="KW-1185">Reference proteome</keyword>
<feature type="region of interest" description="Disordered" evidence="6">
    <location>
        <begin position="524"/>
        <end position="581"/>
    </location>
</feature>
<keyword evidence="4" id="KW-0539">Nucleus</keyword>
<evidence type="ECO:0000259" key="8">
    <source>
        <dbReference type="Pfam" id="PF21796"/>
    </source>
</evidence>
<evidence type="ECO:0000256" key="5">
    <source>
        <dbReference type="SAM" id="Coils"/>
    </source>
</evidence>
<reference evidence="9 10" key="1">
    <citation type="submission" date="2016-07" db="EMBL/GenBank/DDBJ databases">
        <title>Pervasive Adenine N6-methylation of Active Genes in Fungi.</title>
        <authorList>
            <consortium name="DOE Joint Genome Institute"/>
            <person name="Mondo S.J."/>
            <person name="Dannebaum R.O."/>
            <person name="Kuo R.C."/>
            <person name="Labutti K."/>
            <person name="Haridas S."/>
            <person name="Kuo A."/>
            <person name="Salamov A."/>
            <person name="Ahrendt S.R."/>
            <person name="Lipzen A."/>
            <person name="Sullivan W."/>
            <person name="Andreopoulos W.B."/>
            <person name="Clum A."/>
            <person name="Lindquist E."/>
            <person name="Daum C."/>
            <person name="Ramamoorthy G.K."/>
            <person name="Gryganskyi A."/>
            <person name="Culley D."/>
            <person name="Magnuson J.K."/>
            <person name="James T.Y."/>
            <person name="O'Malley M.A."/>
            <person name="Stajich J.E."/>
            <person name="Spatafora J.W."/>
            <person name="Visel A."/>
            <person name="Grigoriev I.V."/>
        </authorList>
    </citation>
    <scope>NUCLEOTIDE SEQUENCE [LARGE SCALE GENOMIC DNA]</scope>
    <source>
        <strain evidence="9 10">68-887.2</strain>
    </source>
</reference>
<dbReference type="EMBL" id="MCFC01000068">
    <property type="protein sequence ID" value="ORY24369.1"/>
    <property type="molecule type" value="Genomic_DNA"/>
</dbReference>
<dbReference type="Proteomes" id="UP000193986">
    <property type="component" value="Unassembled WGS sequence"/>
</dbReference>
<keyword evidence="3" id="KW-0234">DNA repair</keyword>
<dbReference type="Pfam" id="PF21796">
    <property type="entry name" value="Cac1_C"/>
    <property type="match status" value="1"/>
</dbReference>
<dbReference type="InterPro" id="IPR022043">
    <property type="entry name" value="CAF1A_DD"/>
</dbReference>
<feature type="domain" description="Chromatin assembly factor 1 subunit A dimerization" evidence="7">
    <location>
        <begin position="505"/>
        <end position="574"/>
    </location>
</feature>
<evidence type="ECO:0008006" key="11">
    <source>
        <dbReference type="Google" id="ProtNLM"/>
    </source>
</evidence>
<evidence type="ECO:0000256" key="2">
    <source>
        <dbReference type="ARBA" id="ARBA00022763"/>
    </source>
</evidence>
<feature type="compositionally biased region" description="Basic and acidic residues" evidence="6">
    <location>
        <begin position="430"/>
        <end position="439"/>
    </location>
</feature>
<evidence type="ECO:0000256" key="1">
    <source>
        <dbReference type="ARBA" id="ARBA00004123"/>
    </source>
</evidence>
<proteinExistence type="predicted"/>
<dbReference type="InParanoid" id="A0A1Y2AP68"/>
<dbReference type="PANTHER" id="PTHR15272:SF0">
    <property type="entry name" value="CHROMATIN ASSEMBLY FACTOR 1 SUBUNIT A"/>
    <property type="match status" value="1"/>
</dbReference>
<accession>A0A1Y2AP68</accession>
<feature type="region of interest" description="Disordered" evidence="6">
    <location>
        <begin position="256"/>
        <end position="372"/>
    </location>
</feature>
<evidence type="ECO:0000313" key="9">
    <source>
        <dbReference type="EMBL" id="ORY24369.1"/>
    </source>
</evidence>
<name>A0A1Y2AP68_9TREE</name>
<feature type="compositionally biased region" description="Polar residues" evidence="6">
    <location>
        <begin position="278"/>
        <end position="292"/>
    </location>
</feature>
<feature type="compositionally biased region" description="Acidic residues" evidence="6">
    <location>
        <begin position="570"/>
        <end position="581"/>
    </location>
</feature>
<gene>
    <name evidence="9" type="ORF">BCR39DRAFT_546875</name>
</gene>
<keyword evidence="5" id="KW-0175">Coiled coil</keyword>
<dbReference type="Pfam" id="PF12253">
    <property type="entry name" value="CAF1A_dimeriz"/>
    <property type="match status" value="1"/>
</dbReference>
<protein>
    <recommendedName>
        <fullName evidence="11">Chromatin assembly factor 1 subunit A-domain-containing protein</fullName>
    </recommendedName>
</protein>
<dbReference type="AlphaFoldDB" id="A0A1Y2AP68"/>
<feature type="region of interest" description="Disordered" evidence="6">
    <location>
        <begin position="1"/>
        <end position="28"/>
    </location>
</feature>
<dbReference type="GO" id="GO:0006334">
    <property type="term" value="P:nucleosome assembly"/>
    <property type="evidence" value="ECO:0007669"/>
    <property type="project" value="TreeGrafter"/>
</dbReference>
<evidence type="ECO:0000259" key="7">
    <source>
        <dbReference type="Pfam" id="PF12253"/>
    </source>
</evidence>
<evidence type="ECO:0000256" key="6">
    <source>
        <dbReference type="SAM" id="MobiDB-lite"/>
    </source>
</evidence>
<keyword evidence="2" id="KW-0227">DNA damage</keyword>
<feature type="coiled-coil region" evidence="5">
    <location>
        <begin position="218"/>
        <end position="245"/>
    </location>
</feature>
<feature type="compositionally biased region" description="Basic and acidic residues" evidence="6">
    <location>
        <begin position="297"/>
        <end position="334"/>
    </location>
</feature>
<dbReference type="OrthoDB" id="440676at2759"/>
<comment type="subcellular location">
    <subcellularLocation>
        <location evidence="1">Nucleus</location>
    </subcellularLocation>
</comment>
<evidence type="ECO:0000313" key="10">
    <source>
        <dbReference type="Proteomes" id="UP000193986"/>
    </source>
</evidence>
<evidence type="ECO:0000256" key="3">
    <source>
        <dbReference type="ARBA" id="ARBA00023204"/>
    </source>
</evidence>
<sequence>MVTSDEVRDLSRPIEPMTENQNVENTAGIKRKVEQVDIVDFKPKVKIEATGSQEKKPKTQGRMPLVELKGRKLAIKQPALDRSKQFKLPLTRSHAWSSFIVDVITNPEKPKPSGIPEELWDVIVNHGIESTARTDAMLVKQLRKSLLSDITDDQARSIPDTWFSSLIPSLFDQVDYGYTPSSFAPFNITTKLPTSLQSKFWEAREADRWFTSEQVAILDERRKERERAREECLKLLDALDDVEKLELLTGEAKEIRVMKPDEPTDYQPLVEQRMSREGTANTTDSRRSASPTRKSKLTPEEEEARRLRKEEQEAKRAAKAEEKAAKDREEEKKRNVAAKQAQGFMGFFKPKPAERNPVNRENHAGPSTPIVREKKLQVSDFARTFKPIAMKPNVEWAEINRWVKPRRKSQSPEKDASRGISGKTLSGWGERGDPETATWSERDFLDDHLKKHRIKARAQRSSLPRGLKVGPLHGPVSELWAAYQQAEDPRKVLAQLKNRSKFPWKTLAFTEQIRPPYSGTFTKKSVTVGPRTPFAQDPTFDYSYDSGDEWQDDEGGDDVDEADVASATSDVEDDQTEGEFDDWLDDSEDAVYAPPPADLDDDMPLQLTNGMDQPRLNMKVVKKSREVPKRVVKVTPYWKGPVWESKLGEGTEGMEAYRIQLLNDSPCALDPFAFTSEDPPQSYKGVFSTAVIGTNLNVRCLLSTNVISPPAVDAALVSTDASASVTDLTPGGMIQAGKARVSGPKIAFPSSHLAELLGLIDGNTKIRTDLISQLKAHFDTVTSKAAIEAKIKEVATREGKAKDSRWKVKAEAWVSATSILSPPLVP</sequence>
<dbReference type="STRING" id="71784.A0A1Y2AP68"/>
<dbReference type="GO" id="GO:0033186">
    <property type="term" value="C:CAF-1 complex"/>
    <property type="evidence" value="ECO:0007669"/>
    <property type="project" value="TreeGrafter"/>
</dbReference>
<dbReference type="PANTHER" id="PTHR15272">
    <property type="entry name" value="CHROMATIN ASSEMBLY FACTOR 1 SUBUNIT A CAF-1 SUBUNIT A"/>
    <property type="match status" value="1"/>
</dbReference>
<dbReference type="InterPro" id="IPR048800">
    <property type="entry name" value="Cac1-like_C"/>
</dbReference>
<comment type="caution">
    <text evidence="9">The sequence shown here is derived from an EMBL/GenBank/DDBJ whole genome shotgun (WGS) entry which is preliminary data.</text>
</comment>
<feature type="region of interest" description="Disordered" evidence="6">
    <location>
        <begin position="403"/>
        <end position="439"/>
    </location>
</feature>